<organism evidence="1 2">
    <name type="scientific">Candidatus Methanogaster sp</name>
    <dbReference type="NCBI Taxonomy" id="3386292"/>
    <lineage>
        <taxon>Archaea</taxon>
        <taxon>Methanobacteriati</taxon>
        <taxon>Methanobacteriota</taxon>
        <taxon>Stenosarchaea group</taxon>
        <taxon>Methanomicrobia</taxon>
        <taxon>Methanosarcinales</taxon>
        <taxon>ANME-2 cluster</taxon>
        <taxon>Candidatus Methanogasteraceae</taxon>
        <taxon>Candidatus Methanogaster</taxon>
    </lineage>
</organism>
<dbReference type="EMBL" id="PQXF01000003">
    <property type="protein sequence ID" value="PXF61752.1"/>
    <property type="molecule type" value="Genomic_DNA"/>
</dbReference>
<sequence length="260" mass="29883">MRTGCETTRFPHMRGLLLATTENSRTRKRFCGVQWDDNLKYAIDTYILIIKETNMEAKLRRADIVILASAHNPSIMAPQWLKDKSLIVEEPTQFVHTPDFSLFESESFLLVVDNQRMQITVKKQDNRSVESLANIASNYLKLLPHIPYKALGLNFVWSIEVDDGKELPKIELNINKSDLMSVFEGREIECGGIIYARKEPYMLKVVIELRGEDVIVHNFNYNYELEGMSVEDIVKLVNNFLTMKEDSSSIVKGLYSIGEK</sequence>
<comment type="caution">
    <text evidence="1">The sequence shown here is derived from an EMBL/GenBank/DDBJ whole genome shotgun (WGS) entry which is preliminary data.</text>
</comment>
<protein>
    <submittedName>
        <fullName evidence="1">Uncharacterized protein</fullName>
    </submittedName>
</protein>
<reference evidence="1" key="1">
    <citation type="submission" date="2018-01" db="EMBL/GenBank/DDBJ databases">
        <authorList>
            <person name="Krukenberg V."/>
        </authorList>
    </citation>
    <scope>NUCLEOTIDE SEQUENCE</scope>
    <source>
        <strain evidence="1">E20ANME2</strain>
    </source>
</reference>
<name>A0AC61L5V0_9EURY</name>
<dbReference type="Proteomes" id="UP000248329">
    <property type="component" value="Unassembled WGS sequence"/>
</dbReference>
<proteinExistence type="predicted"/>
<gene>
    <name evidence="1" type="ORF">C4B59_02550</name>
</gene>
<accession>A0AC61L5V0</accession>
<evidence type="ECO:0000313" key="2">
    <source>
        <dbReference type="Proteomes" id="UP000248329"/>
    </source>
</evidence>
<evidence type="ECO:0000313" key="1">
    <source>
        <dbReference type="EMBL" id="PXF61752.1"/>
    </source>
</evidence>